<dbReference type="PANTHER" id="PTHR43491">
    <property type="entry name" value="UDP-N-ACETYL-D-MANNOSAMINE DEHYDROGENASE"/>
    <property type="match status" value="1"/>
</dbReference>
<organism evidence="7 8">
    <name type="scientific">Bacillus norwichensis</name>
    <dbReference type="NCBI Taxonomy" id="2762217"/>
    <lineage>
        <taxon>Bacteria</taxon>
        <taxon>Bacillati</taxon>
        <taxon>Bacillota</taxon>
        <taxon>Bacilli</taxon>
        <taxon>Bacillales</taxon>
        <taxon>Bacillaceae</taxon>
        <taxon>Bacillus</taxon>
    </lineage>
</organism>
<dbReference type="SUPFAM" id="SSF52413">
    <property type="entry name" value="UDP-glucose/GDP-mannose dehydrogenase C-terminal domain"/>
    <property type="match status" value="1"/>
</dbReference>
<evidence type="ECO:0000313" key="8">
    <source>
        <dbReference type="Proteomes" id="UP000648182"/>
    </source>
</evidence>
<dbReference type="SUPFAM" id="SSF51735">
    <property type="entry name" value="NAD(P)-binding Rossmann-fold domains"/>
    <property type="match status" value="1"/>
</dbReference>
<dbReference type="SMART" id="SM00984">
    <property type="entry name" value="UDPG_MGDP_dh_C"/>
    <property type="match status" value="1"/>
</dbReference>
<dbReference type="InterPro" id="IPR028359">
    <property type="entry name" value="UDP_ManNAc/GlcNAc_DH"/>
</dbReference>
<dbReference type="PIRSF" id="PIRSF500136">
    <property type="entry name" value="UDP_ManNAc_DH"/>
    <property type="match status" value="1"/>
</dbReference>
<evidence type="ECO:0000256" key="2">
    <source>
        <dbReference type="ARBA" id="ARBA00023002"/>
    </source>
</evidence>
<dbReference type="InterPro" id="IPR036291">
    <property type="entry name" value="NAD(P)-bd_dom_sf"/>
</dbReference>
<sequence>MHHSKFKKEVEQGRQSESIGQACSPHSDIDNEKDQHMENKQKVGVVGLGYVGLPVAIGFSEKYSVVGFDIDKQKIDFLNSHVDPTGQISSEKLREAAIEFVHEERKLKDCNYIIVAVPTPITTTKDPDLSYLKDASAIIGRNLAPQTIVVYESTVFPGATEEVCIPILEEYSKLNSGIDFFVGYSPERINPGDKEHTFKTIPKVISGQNKYALEKIYELYNEVIDANIYKAPSIKIAEASKIVENTQRDINIAFMNELSLIFDRLNIDTYDVLAASKTKWNFIPLSPGLVGGHCIGVDTYYLIHKAKLEGYYPSLLCEARKTNDFMPEYIIQSLMQLMISEKLTVQETLITILGITFKENIPDLRNSKSLEMVRKLQDLGLSLQVCDPNVSNDQLKDTDIQLKSFNRLEKSNIVILAVPHKEFKTADLNALFKKNNGILMDLKGVVPKDALCKNIQVWRL</sequence>
<dbReference type="Pfam" id="PF03720">
    <property type="entry name" value="UDPG_MGDP_dh_C"/>
    <property type="match status" value="1"/>
</dbReference>
<evidence type="ECO:0000256" key="3">
    <source>
        <dbReference type="ARBA" id="ARBA00023027"/>
    </source>
</evidence>
<dbReference type="Pfam" id="PF00984">
    <property type="entry name" value="UDPG_MGDP_dh"/>
    <property type="match status" value="1"/>
</dbReference>
<dbReference type="InterPro" id="IPR036220">
    <property type="entry name" value="UDP-Glc/GDP-Man_DH_C_sf"/>
</dbReference>
<name>A0ABR8VSF5_9BACI</name>
<dbReference type="PIRSF" id="PIRSF000124">
    <property type="entry name" value="UDPglc_GDPman_dh"/>
    <property type="match status" value="1"/>
</dbReference>
<dbReference type="EMBL" id="JACSPV010000055">
    <property type="protein sequence ID" value="MBD8007341.1"/>
    <property type="molecule type" value="Genomic_DNA"/>
</dbReference>
<dbReference type="NCBIfam" id="TIGR03026">
    <property type="entry name" value="NDP-sugDHase"/>
    <property type="match status" value="1"/>
</dbReference>
<feature type="region of interest" description="Disordered" evidence="5">
    <location>
        <begin position="1"/>
        <end position="34"/>
    </location>
</feature>
<comment type="similarity">
    <text evidence="1 4">Belongs to the UDP-glucose/GDP-mannose dehydrogenase family.</text>
</comment>
<reference evidence="7 8" key="1">
    <citation type="submission" date="2020-08" db="EMBL/GenBank/DDBJ databases">
        <title>A Genomic Blueprint of the Chicken Gut Microbiome.</title>
        <authorList>
            <person name="Gilroy R."/>
            <person name="Ravi A."/>
            <person name="Getino M."/>
            <person name="Pursley I."/>
            <person name="Horton D.L."/>
            <person name="Alikhan N.-F."/>
            <person name="Baker D."/>
            <person name="Gharbi K."/>
            <person name="Hall N."/>
            <person name="Watson M."/>
            <person name="Adriaenssens E.M."/>
            <person name="Foster-Nyarko E."/>
            <person name="Jarju S."/>
            <person name="Secka A."/>
            <person name="Antonio M."/>
            <person name="Oren A."/>
            <person name="Chaudhuri R."/>
            <person name="La Ragione R.M."/>
            <person name="Hildebrand F."/>
            <person name="Pallen M.J."/>
        </authorList>
    </citation>
    <scope>NUCLEOTIDE SEQUENCE [LARGE SCALE GENOMIC DNA]</scope>
    <source>
        <strain evidence="7 8">Sa1BUA2</strain>
    </source>
</reference>
<gene>
    <name evidence="7" type="ORF">H9631_19950</name>
</gene>
<dbReference type="Gene3D" id="3.40.50.720">
    <property type="entry name" value="NAD(P)-binding Rossmann-like Domain"/>
    <property type="match status" value="2"/>
</dbReference>
<keyword evidence="8" id="KW-1185">Reference proteome</keyword>
<dbReference type="InterPro" id="IPR008927">
    <property type="entry name" value="6-PGluconate_DH-like_C_sf"/>
</dbReference>
<feature type="domain" description="UDP-glucose/GDP-mannose dehydrogenase C-terminal" evidence="6">
    <location>
        <begin position="351"/>
        <end position="448"/>
    </location>
</feature>
<dbReference type="InterPro" id="IPR014027">
    <property type="entry name" value="UDP-Glc/GDP-Man_DH_C"/>
</dbReference>
<keyword evidence="2" id="KW-0560">Oxidoreductase</keyword>
<protein>
    <submittedName>
        <fullName evidence="7">Nucleotide sugar dehydrogenase</fullName>
    </submittedName>
</protein>
<dbReference type="PANTHER" id="PTHR43491:SF2">
    <property type="entry name" value="UDP-N-ACETYL-D-MANNOSAMINE DEHYDROGENASE"/>
    <property type="match status" value="1"/>
</dbReference>
<evidence type="ECO:0000313" key="7">
    <source>
        <dbReference type="EMBL" id="MBD8007341.1"/>
    </source>
</evidence>
<evidence type="ECO:0000256" key="1">
    <source>
        <dbReference type="ARBA" id="ARBA00006601"/>
    </source>
</evidence>
<dbReference type="InterPro" id="IPR014026">
    <property type="entry name" value="UDP-Glc/GDP-Man_DH_dimer"/>
</dbReference>
<comment type="caution">
    <text evidence="7">The sequence shown here is derived from an EMBL/GenBank/DDBJ whole genome shotgun (WGS) entry which is preliminary data.</text>
</comment>
<dbReference type="InterPro" id="IPR017476">
    <property type="entry name" value="UDP-Glc/GDP-Man"/>
</dbReference>
<evidence type="ECO:0000259" key="6">
    <source>
        <dbReference type="SMART" id="SM00984"/>
    </source>
</evidence>
<accession>A0ABR8VSF5</accession>
<dbReference type="InterPro" id="IPR001732">
    <property type="entry name" value="UDP-Glc/GDP-Man_DH_N"/>
</dbReference>
<dbReference type="SUPFAM" id="SSF48179">
    <property type="entry name" value="6-phosphogluconate dehydrogenase C-terminal domain-like"/>
    <property type="match status" value="1"/>
</dbReference>
<keyword evidence="3" id="KW-0520">NAD</keyword>
<dbReference type="Proteomes" id="UP000648182">
    <property type="component" value="Unassembled WGS sequence"/>
</dbReference>
<proteinExistence type="inferred from homology"/>
<evidence type="ECO:0000256" key="4">
    <source>
        <dbReference type="PIRNR" id="PIRNR000124"/>
    </source>
</evidence>
<evidence type="ECO:0000256" key="5">
    <source>
        <dbReference type="SAM" id="MobiDB-lite"/>
    </source>
</evidence>
<dbReference type="Pfam" id="PF03721">
    <property type="entry name" value="UDPG_MGDP_dh_N"/>
    <property type="match status" value="1"/>
</dbReference>